<evidence type="ECO:0000256" key="4">
    <source>
        <dbReference type="ARBA" id="ARBA00023157"/>
    </source>
</evidence>
<dbReference type="Pfam" id="PF13462">
    <property type="entry name" value="Thioredoxin_4"/>
    <property type="match status" value="1"/>
</dbReference>
<keyword evidence="5" id="KW-0676">Redox-active center</keyword>
<name>A0A2H0YXV2_9BACT</name>
<evidence type="ECO:0000313" key="9">
    <source>
        <dbReference type="Proteomes" id="UP000228687"/>
    </source>
</evidence>
<dbReference type="InterPro" id="IPR012336">
    <property type="entry name" value="Thioredoxin-like_fold"/>
</dbReference>
<dbReference type="InterPro" id="IPR013766">
    <property type="entry name" value="Thioredoxin_domain"/>
</dbReference>
<dbReference type="InterPro" id="IPR036249">
    <property type="entry name" value="Thioredoxin-like_sf"/>
</dbReference>
<keyword evidence="3" id="KW-0560">Oxidoreductase</keyword>
<dbReference type="PANTHER" id="PTHR13887">
    <property type="entry name" value="GLUTATHIONE S-TRANSFERASE KAPPA"/>
    <property type="match status" value="1"/>
</dbReference>
<comment type="caution">
    <text evidence="8">The sequence shown here is derived from an EMBL/GenBank/DDBJ whole genome shotgun (WGS) entry which is preliminary data.</text>
</comment>
<evidence type="ECO:0000256" key="2">
    <source>
        <dbReference type="ARBA" id="ARBA00022729"/>
    </source>
</evidence>
<reference evidence="9" key="1">
    <citation type="submission" date="2017-09" db="EMBL/GenBank/DDBJ databases">
        <title>Depth-based differentiation of microbial function through sediment-hosted aquifers and enrichment of novel symbionts in the deep terrestrial subsurface.</title>
        <authorList>
            <person name="Probst A.J."/>
            <person name="Ladd B."/>
            <person name="Jarett J.K."/>
            <person name="Geller-Mcgrath D.E."/>
            <person name="Sieber C.M.K."/>
            <person name="Emerson J.B."/>
            <person name="Anantharaman K."/>
            <person name="Thomas B.C."/>
            <person name="Malmstrom R."/>
            <person name="Stieglmeier M."/>
            <person name="Klingl A."/>
            <person name="Woyke T."/>
            <person name="Ryan C.M."/>
            <person name="Banfield J.F."/>
        </authorList>
    </citation>
    <scope>NUCLEOTIDE SEQUENCE [LARGE SCALE GENOMIC DNA]</scope>
</reference>
<evidence type="ECO:0000256" key="6">
    <source>
        <dbReference type="SAM" id="Phobius"/>
    </source>
</evidence>
<keyword evidence="4" id="KW-1015">Disulfide bond</keyword>
<dbReference type="AlphaFoldDB" id="A0A2H0YXV2"/>
<organism evidence="8 9">
    <name type="scientific">Candidatus Kaiserbacteria bacterium CG08_land_8_20_14_0_20_50_21</name>
    <dbReference type="NCBI Taxonomy" id="1974604"/>
    <lineage>
        <taxon>Bacteria</taxon>
        <taxon>Candidatus Kaiseribacteriota</taxon>
    </lineage>
</organism>
<dbReference type="Gene3D" id="3.40.30.10">
    <property type="entry name" value="Glutaredoxin"/>
    <property type="match status" value="1"/>
</dbReference>
<dbReference type="EMBL" id="PEXT01000041">
    <property type="protein sequence ID" value="PIS43320.1"/>
    <property type="molecule type" value="Genomic_DNA"/>
</dbReference>
<keyword evidence="6" id="KW-0472">Membrane</keyword>
<dbReference type="PROSITE" id="PS51352">
    <property type="entry name" value="THIOREDOXIN_2"/>
    <property type="match status" value="1"/>
</dbReference>
<dbReference type="GO" id="GO:0016491">
    <property type="term" value="F:oxidoreductase activity"/>
    <property type="evidence" value="ECO:0007669"/>
    <property type="project" value="UniProtKB-KW"/>
</dbReference>
<feature type="domain" description="Thioredoxin" evidence="7">
    <location>
        <begin position="30"/>
        <end position="223"/>
    </location>
</feature>
<sequence>MKSSLVVPVAIAIGGVIVAGAIYFSVAKNPSVGSHTDNPSLVRPVGSNDHILGNPAAKVVIVEYSDFDCGFCKGFHETLHQIIANEGVGGNVAWVFREFPLIEIHPNALFNARAAECVAQVAGNDAFWKFADVLFANQPIDLLRYGEFAQTAGVLGTDAFAVCFAGASTTIDARVSADRQNALDVGARGTPYSLILVAGKLPVVMDGAYSYDAVKQLIDQALTNK</sequence>
<keyword evidence="2" id="KW-0732">Signal</keyword>
<evidence type="ECO:0000256" key="3">
    <source>
        <dbReference type="ARBA" id="ARBA00023002"/>
    </source>
</evidence>
<dbReference type="SUPFAM" id="SSF52833">
    <property type="entry name" value="Thioredoxin-like"/>
    <property type="match status" value="1"/>
</dbReference>
<keyword evidence="6" id="KW-0812">Transmembrane</keyword>
<protein>
    <recommendedName>
        <fullName evidence="7">Thioredoxin domain-containing protein</fullName>
    </recommendedName>
</protein>
<proteinExistence type="inferred from homology"/>
<evidence type="ECO:0000313" key="8">
    <source>
        <dbReference type="EMBL" id="PIS43320.1"/>
    </source>
</evidence>
<accession>A0A2H0YXV2</accession>
<comment type="similarity">
    <text evidence="1">Belongs to the thioredoxin family. DsbA subfamily.</text>
</comment>
<evidence type="ECO:0000256" key="1">
    <source>
        <dbReference type="ARBA" id="ARBA00005791"/>
    </source>
</evidence>
<evidence type="ECO:0000259" key="7">
    <source>
        <dbReference type="PROSITE" id="PS51352"/>
    </source>
</evidence>
<gene>
    <name evidence="8" type="ORF">COT23_01995</name>
</gene>
<feature type="transmembrane region" description="Helical" evidence="6">
    <location>
        <begin position="6"/>
        <end position="26"/>
    </location>
</feature>
<keyword evidence="6" id="KW-1133">Transmembrane helix</keyword>
<dbReference type="Proteomes" id="UP000228687">
    <property type="component" value="Unassembled WGS sequence"/>
</dbReference>
<evidence type="ECO:0000256" key="5">
    <source>
        <dbReference type="ARBA" id="ARBA00023284"/>
    </source>
</evidence>
<dbReference type="PANTHER" id="PTHR13887:SF14">
    <property type="entry name" value="DISULFIDE BOND FORMATION PROTEIN D"/>
    <property type="match status" value="1"/>
</dbReference>